<dbReference type="RefSeq" id="WP_123207836.1">
    <property type="nucleotide sequence ID" value="NZ_JBHTHO010000004.1"/>
</dbReference>
<keyword evidence="3 5" id="KW-0067">ATP-binding</keyword>
<protein>
    <recommendedName>
        <fullName evidence="5">Glutamate--cysteine ligase</fullName>
        <ecNumber evidence="5">6.3.2.2</ecNumber>
    </recommendedName>
</protein>
<dbReference type="EC" id="6.3.2.2" evidence="5"/>
<dbReference type="PIRSF" id="PIRSF017901">
    <property type="entry name" value="GCL"/>
    <property type="match status" value="1"/>
</dbReference>
<dbReference type="InterPro" id="IPR014746">
    <property type="entry name" value="Gln_synth/guanido_kin_cat_dom"/>
</dbReference>
<sequence>MDTFSDQPARARNKATIRSILESGCTSTSKRLGIELEHILVDNTGDPLSYSQPDGVRDVLEALSARYPNTTVHDGDLLGVARPGMSVTIEPAAQLELSAGPFGSIDEANRVFNEFEADVHAALTPVDGRALTIGYDPVNRAANKELIPKARYDFMNTYLSSISPWGPRMMRGSASTQISIDYASEEDCVTKARVACVLAPLFALMCDNAPYFEGTRRPHPMMRTEIWRYCDPDRCNTVPGMLDDGFGFDAYADYILDVPAIVVLDEQSEARYDTRTFGEIYAHTPMTRQEAEHALSMVFPDVRLKTYVEIRPADAMPIPYVMAYAALVKGLFYCEDSLNALAVSCAGIREGDVEDAKTALMKRGYRAFVYDRDAGEMCEELMELARRGLLQIAPHEKDYLKPLAELVRSRATLADLALR</sequence>
<evidence type="ECO:0000313" key="6">
    <source>
        <dbReference type="EMBL" id="RNL41975.1"/>
    </source>
</evidence>
<keyword evidence="1 5" id="KW-0436">Ligase</keyword>
<dbReference type="SUPFAM" id="SSF55931">
    <property type="entry name" value="Glutamine synthetase/guanido kinase"/>
    <property type="match status" value="1"/>
</dbReference>
<evidence type="ECO:0000256" key="1">
    <source>
        <dbReference type="ARBA" id="ARBA00022598"/>
    </source>
</evidence>
<dbReference type="AlphaFoldDB" id="A0A3N0B4D5"/>
<evidence type="ECO:0000256" key="4">
    <source>
        <dbReference type="ARBA" id="ARBA00048819"/>
    </source>
</evidence>
<gene>
    <name evidence="6" type="ORF">DMP06_00785</name>
</gene>
<evidence type="ECO:0000256" key="3">
    <source>
        <dbReference type="ARBA" id="ARBA00022840"/>
    </source>
</evidence>
<organism evidence="6 7">
    <name type="scientific">Slackia equolifaciens</name>
    <dbReference type="NCBI Taxonomy" id="498718"/>
    <lineage>
        <taxon>Bacteria</taxon>
        <taxon>Bacillati</taxon>
        <taxon>Actinomycetota</taxon>
        <taxon>Coriobacteriia</taxon>
        <taxon>Eggerthellales</taxon>
        <taxon>Eggerthellaceae</taxon>
        <taxon>Slackia</taxon>
    </lineage>
</organism>
<dbReference type="GO" id="GO:0006750">
    <property type="term" value="P:glutathione biosynthetic process"/>
    <property type="evidence" value="ECO:0007669"/>
    <property type="project" value="UniProtKB-UniRule"/>
</dbReference>
<accession>A0A3N0B4D5</accession>
<evidence type="ECO:0000256" key="2">
    <source>
        <dbReference type="ARBA" id="ARBA00022741"/>
    </source>
</evidence>
<comment type="similarity">
    <text evidence="5">Belongs to the glutamate--cysteine ligase type 2 family. EgtA subfamily.</text>
</comment>
<dbReference type="GO" id="GO:0005524">
    <property type="term" value="F:ATP binding"/>
    <property type="evidence" value="ECO:0007669"/>
    <property type="project" value="UniProtKB-UniRule"/>
</dbReference>
<dbReference type="EMBL" id="QIBX01000001">
    <property type="protein sequence ID" value="RNL41975.1"/>
    <property type="molecule type" value="Genomic_DNA"/>
</dbReference>
<comment type="function">
    <text evidence="5">Catalyzes the synthesis of gamma-glutamylcysteine (gamma-GC).</text>
</comment>
<comment type="caution">
    <text evidence="6">The sequence shown here is derived from an EMBL/GenBank/DDBJ whole genome shotgun (WGS) entry which is preliminary data.</text>
</comment>
<dbReference type="InterPro" id="IPR006336">
    <property type="entry name" value="GCS2"/>
</dbReference>
<evidence type="ECO:0000313" key="7">
    <source>
        <dbReference type="Proteomes" id="UP000269591"/>
    </source>
</evidence>
<dbReference type="InterPro" id="IPR035434">
    <property type="entry name" value="GCL_bact_plant"/>
</dbReference>
<dbReference type="GO" id="GO:0004357">
    <property type="term" value="F:glutamate-cysteine ligase activity"/>
    <property type="evidence" value="ECO:0007669"/>
    <property type="project" value="UniProtKB-UniRule"/>
</dbReference>
<evidence type="ECO:0000256" key="5">
    <source>
        <dbReference type="PIRNR" id="PIRNR017901"/>
    </source>
</evidence>
<dbReference type="Pfam" id="PF04107">
    <property type="entry name" value="GCS2"/>
    <property type="match status" value="1"/>
</dbReference>
<dbReference type="Proteomes" id="UP000269591">
    <property type="component" value="Unassembled WGS sequence"/>
</dbReference>
<proteinExistence type="inferred from homology"/>
<dbReference type="PANTHER" id="PTHR34378">
    <property type="entry name" value="GLUTAMATE--CYSTEINE LIGASE, CHLOROPLASTIC"/>
    <property type="match status" value="1"/>
</dbReference>
<dbReference type="OrthoDB" id="9813383at2"/>
<keyword evidence="7" id="KW-1185">Reference proteome</keyword>
<name>A0A3N0B4D5_9ACTN</name>
<dbReference type="Gene3D" id="3.30.590.20">
    <property type="match status" value="1"/>
</dbReference>
<keyword evidence="2 5" id="KW-0547">Nucleotide-binding</keyword>
<dbReference type="PANTHER" id="PTHR34378:SF1">
    <property type="entry name" value="GLUTAMATE--CYSTEINE LIGASE, CHLOROPLASTIC"/>
    <property type="match status" value="1"/>
</dbReference>
<reference evidence="7" key="1">
    <citation type="submission" date="2018-05" db="EMBL/GenBank/DDBJ databases">
        <title>Genome Sequencing of selected type strains of the family Eggerthellaceae.</title>
        <authorList>
            <person name="Danylec N."/>
            <person name="Stoll D.A."/>
            <person name="Doetsch A."/>
            <person name="Huch M."/>
        </authorList>
    </citation>
    <scope>NUCLEOTIDE SEQUENCE [LARGE SCALE GENOMIC DNA]</scope>
    <source>
        <strain evidence="7">DSM 24851</strain>
    </source>
</reference>
<comment type="catalytic activity">
    <reaction evidence="4 5">
        <text>L-cysteine + L-glutamate + ATP = gamma-L-glutamyl-L-cysteine + ADP + phosphate + H(+)</text>
        <dbReference type="Rhea" id="RHEA:13285"/>
        <dbReference type="ChEBI" id="CHEBI:15378"/>
        <dbReference type="ChEBI" id="CHEBI:29985"/>
        <dbReference type="ChEBI" id="CHEBI:30616"/>
        <dbReference type="ChEBI" id="CHEBI:35235"/>
        <dbReference type="ChEBI" id="CHEBI:43474"/>
        <dbReference type="ChEBI" id="CHEBI:58173"/>
        <dbReference type="ChEBI" id="CHEBI:456216"/>
        <dbReference type="EC" id="6.3.2.2"/>
    </reaction>
</comment>